<proteinExistence type="predicted"/>
<evidence type="ECO:0000313" key="3">
    <source>
        <dbReference type="Proteomes" id="UP000479190"/>
    </source>
</evidence>
<sequence length="215" mass="24493">MSKRNAQAEESVPMPIVKKMKMDNSIQYTEIGSLASEIKRASHSMRSGSAWSAHTHGIRNQTAREYRRVKRSRKAVERGSVGLGRWSWRSCVAAELSCVVREEAVWQRLGVVVRSCVCSRGSCVVSVKKLCSSLEFSAAREVLRRDEAIREARKEASQVNLLYSDIFINRPRHLRDKSSTILDRIRTARTMQLGTAESESEERRPRNRGNEEIRS</sequence>
<accession>A0A6H5IZG8</accession>
<evidence type="ECO:0000256" key="1">
    <source>
        <dbReference type="SAM" id="MobiDB-lite"/>
    </source>
</evidence>
<dbReference type="Proteomes" id="UP000479190">
    <property type="component" value="Unassembled WGS sequence"/>
</dbReference>
<feature type="region of interest" description="Disordered" evidence="1">
    <location>
        <begin position="193"/>
        <end position="215"/>
    </location>
</feature>
<organism evidence="2 3">
    <name type="scientific">Trichogramma brassicae</name>
    <dbReference type="NCBI Taxonomy" id="86971"/>
    <lineage>
        <taxon>Eukaryota</taxon>
        <taxon>Metazoa</taxon>
        <taxon>Ecdysozoa</taxon>
        <taxon>Arthropoda</taxon>
        <taxon>Hexapoda</taxon>
        <taxon>Insecta</taxon>
        <taxon>Pterygota</taxon>
        <taxon>Neoptera</taxon>
        <taxon>Endopterygota</taxon>
        <taxon>Hymenoptera</taxon>
        <taxon>Apocrita</taxon>
        <taxon>Proctotrupomorpha</taxon>
        <taxon>Chalcidoidea</taxon>
        <taxon>Trichogrammatidae</taxon>
        <taxon>Trichogramma</taxon>
    </lineage>
</organism>
<keyword evidence="3" id="KW-1185">Reference proteome</keyword>
<gene>
    <name evidence="2" type="ORF">TBRA_LOCUS14642</name>
</gene>
<feature type="compositionally biased region" description="Basic and acidic residues" evidence="1">
    <location>
        <begin position="201"/>
        <end position="215"/>
    </location>
</feature>
<name>A0A6H5IZG8_9HYME</name>
<dbReference type="AlphaFoldDB" id="A0A6H5IZG8"/>
<reference evidence="2 3" key="1">
    <citation type="submission" date="2020-02" db="EMBL/GenBank/DDBJ databases">
        <authorList>
            <person name="Ferguson B K."/>
        </authorList>
    </citation>
    <scope>NUCLEOTIDE SEQUENCE [LARGE SCALE GENOMIC DNA]</scope>
</reference>
<evidence type="ECO:0000313" key="2">
    <source>
        <dbReference type="EMBL" id="CAB0043054.1"/>
    </source>
</evidence>
<protein>
    <submittedName>
        <fullName evidence="2">Uncharacterized protein</fullName>
    </submittedName>
</protein>
<dbReference type="EMBL" id="CADCXV010001263">
    <property type="protein sequence ID" value="CAB0043054.1"/>
    <property type="molecule type" value="Genomic_DNA"/>
</dbReference>